<sequence length="407" mass="45851">MMMMDENPLRSIMDLPPVREFDAFPKTDPIYIQRSKRGGIFTLMVGTLILVLVYYELKDYLFSEAVYSFNVDQSLDRSLDINIDLTVAMPCHYLSIDIRDAVGDRMHVSDELKKEGTVFEVKGAKTIDRQNSDSNTASKALTDSSRTFLESWSKPKFPKTKPLVEDGPACRIFGNVEVKKVAGNFHITTLGHGYLSWEHTDHKLMNLTHVIKELSFGDFFPRIVQPLDNSLEVTSKPFHIFQYYISVVPTTYIARSGYMLLTNQYSVTDMSRSTDHGKGIPGIFFKYDIEPMHLTIHEKATSLIQFLVRLTAMIGGIVVCSSWGFSLFNRIAKKTFPSLVRDDDVDDDDDDDGGDLSNVSNQHLVGLNGSNGYGYGTPVNESNHIIYPQAINSSTDGSNQVFKRIHP</sequence>
<dbReference type="Pfam" id="PF13850">
    <property type="entry name" value="ERGIC_N"/>
    <property type="match status" value="1"/>
</dbReference>
<evidence type="ECO:0000256" key="3">
    <source>
        <dbReference type="ARBA" id="ARBA00022989"/>
    </source>
</evidence>
<proteinExistence type="predicted"/>
<evidence type="ECO:0000256" key="4">
    <source>
        <dbReference type="ARBA" id="ARBA00023136"/>
    </source>
</evidence>
<comment type="caution">
    <text evidence="10">The sequence shown here is derived from an EMBL/GenBank/DDBJ whole genome shotgun (WGS) entry which is preliminary data.</text>
</comment>
<dbReference type="PANTHER" id="PTHR10984:SF81">
    <property type="entry name" value="ER-DERIVED VESICLES PROTEIN ERV41"/>
    <property type="match status" value="1"/>
</dbReference>
<dbReference type="GO" id="GO:0006888">
    <property type="term" value="P:endoplasmic reticulum to Golgi vesicle-mediated transport"/>
    <property type="evidence" value="ECO:0007669"/>
    <property type="project" value="TreeGrafter"/>
</dbReference>
<gene>
    <name evidence="10" type="ORF">PPACK8108_LOCUS20633</name>
    <name evidence="9" type="ORF">PPACK8108_LOCUS8406</name>
</gene>
<dbReference type="Proteomes" id="UP001153365">
    <property type="component" value="Unassembled WGS sequence"/>
</dbReference>
<keyword evidence="11" id="KW-1185">Reference proteome</keyword>
<feature type="transmembrane region" description="Helical" evidence="6">
    <location>
        <begin position="306"/>
        <end position="328"/>
    </location>
</feature>
<evidence type="ECO:0000256" key="2">
    <source>
        <dbReference type="ARBA" id="ARBA00022692"/>
    </source>
</evidence>
<evidence type="ECO:0000313" key="10">
    <source>
        <dbReference type="EMBL" id="CAH7686034.1"/>
    </source>
</evidence>
<dbReference type="GO" id="GO:0000139">
    <property type="term" value="C:Golgi membrane"/>
    <property type="evidence" value="ECO:0007669"/>
    <property type="project" value="TreeGrafter"/>
</dbReference>
<dbReference type="GO" id="GO:0030134">
    <property type="term" value="C:COPII-coated ER to Golgi transport vesicle"/>
    <property type="evidence" value="ECO:0007669"/>
    <property type="project" value="TreeGrafter"/>
</dbReference>
<feature type="transmembrane region" description="Helical" evidence="6">
    <location>
        <begin position="38"/>
        <end position="55"/>
    </location>
</feature>
<evidence type="ECO:0000256" key="1">
    <source>
        <dbReference type="ARBA" id="ARBA00004370"/>
    </source>
</evidence>
<evidence type="ECO:0000313" key="9">
    <source>
        <dbReference type="EMBL" id="CAH7673534.1"/>
    </source>
</evidence>
<dbReference type="InterPro" id="IPR045888">
    <property type="entry name" value="Erv"/>
</dbReference>
<keyword evidence="3 6" id="KW-1133">Transmembrane helix</keyword>
<dbReference type="AlphaFoldDB" id="A0AAV0BHL1"/>
<dbReference type="InterPro" id="IPR039542">
    <property type="entry name" value="Erv_N"/>
</dbReference>
<comment type="subcellular location">
    <subcellularLocation>
        <location evidence="1">Membrane</location>
    </subcellularLocation>
</comment>
<dbReference type="EMBL" id="CALTRL010001738">
    <property type="protein sequence ID" value="CAH7673534.1"/>
    <property type="molecule type" value="Genomic_DNA"/>
</dbReference>
<reference evidence="10" key="1">
    <citation type="submission" date="2022-06" db="EMBL/GenBank/DDBJ databases">
        <authorList>
            <consortium name="SYNGENTA / RWTH Aachen University"/>
        </authorList>
    </citation>
    <scope>NUCLEOTIDE SEQUENCE</scope>
</reference>
<evidence type="ECO:0000256" key="6">
    <source>
        <dbReference type="SAM" id="Phobius"/>
    </source>
</evidence>
<dbReference type="GO" id="GO:0006890">
    <property type="term" value="P:retrograde vesicle-mediated transport, Golgi to endoplasmic reticulum"/>
    <property type="evidence" value="ECO:0007669"/>
    <property type="project" value="TreeGrafter"/>
</dbReference>
<feature type="domain" description="Endoplasmic reticulum vesicle transporter N-terminal" evidence="8">
    <location>
        <begin position="18"/>
        <end position="106"/>
    </location>
</feature>
<protein>
    <submittedName>
        <fullName evidence="10">Endoplasmic reticulum vesicle transporter-domain-containing protein</fullName>
    </submittedName>
</protein>
<dbReference type="InterPro" id="IPR012936">
    <property type="entry name" value="Erv_C"/>
</dbReference>
<dbReference type="Pfam" id="PF07970">
    <property type="entry name" value="COPIIcoated_ERV"/>
    <property type="match status" value="1"/>
</dbReference>
<feature type="domain" description="Endoplasmic reticulum vesicle transporter C-terminal" evidence="7">
    <location>
        <begin position="168"/>
        <end position="322"/>
    </location>
</feature>
<organism evidence="10 11">
    <name type="scientific">Phakopsora pachyrhizi</name>
    <name type="common">Asian soybean rust disease fungus</name>
    <dbReference type="NCBI Taxonomy" id="170000"/>
    <lineage>
        <taxon>Eukaryota</taxon>
        <taxon>Fungi</taxon>
        <taxon>Dikarya</taxon>
        <taxon>Basidiomycota</taxon>
        <taxon>Pucciniomycotina</taxon>
        <taxon>Pucciniomycetes</taxon>
        <taxon>Pucciniales</taxon>
        <taxon>Phakopsoraceae</taxon>
        <taxon>Phakopsora</taxon>
    </lineage>
</organism>
<evidence type="ECO:0000256" key="5">
    <source>
        <dbReference type="SAM" id="MobiDB-lite"/>
    </source>
</evidence>
<dbReference type="PANTHER" id="PTHR10984">
    <property type="entry name" value="ENDOPLASMIC RETICULUM-GOLGI INTERMEDIATE COMPARTMENT PROTEIN"/>
    <property type="match status" value="1"/>
</dbReference>
<evidence type="ECO:0000259" key="7">
    <source>
        <dbReference type="Pfam" id="PF07970"/>
    </source>
</evidence>
<feature type="compositionally biased region" description="Acidic residues" evidence="5">
    <location>
        <begin position="343"/>
        <end position="354"/>
    </location>
</feature>
<evidence type="ECO:0000313" key="11">
    <source>
        <dbReference type="Proteomes" id="UP001153365"/>
    </source>
</evidence>
<accession>A0AAV0BHL1</accession>
<evidence type="ECO:0000259" key="8">
    <source>
        <dbReference type="Pfam" id="PF13850"/>
    </source>
</evidence>
<name>A0AAV0BHL1_PHAPC</name>
<dbReference type="EMBL" id="CALTRL010005768">
    <property type="protein sequence ID" value="CAH7686034.1"/>
    <property type="molecule type" value="Genomic_DNA"/>
</dbReference>
<keyword evidence="4 6" id="KW-0472">Membrane</keyword>
<keyword evidence="2 6" id="KW-0812">Transmembrane</keyword>
<feature type="region of interest" description="Disordered" evidence="5">
    <location>
        <begin position="342"/>
        <end position="363"/>
    </location>
</feature>
<dbReference type="GO" id="GO:0005789">
    <property type="term" value="C:endoplasmic reticulum membrane"/>
    <property type="evidence" value="ECO:0007669"/>
    <property type="project" value="TreeGrafter"/>
</dbReference>